<evidence type="ECO:0000256" key="2">
    <source>
        <dbReference type="ARBA" id="ARBA00022475"/>
    </source>
</evidence>
<organism evidence="19 20">
    <name type="scientific">Helobdella robusta</name>
    <name type="common">Californian leech</name>
    <dbReference type="NCBI Taxonomy" id="6412"/>
    <lineage>
        <taxon>Eukaryota</taxon>
        <taxon>Metazoa</taxon>
        <taxon>Spiralia</taxon>
        <taxon>Lophotrochozoa</taxon>
        <taxon>Annelida</taxon>
        <taxon>Clitellata</taxon>
        <taxon>Hirudinea</taxon>
        <taxon>Rhynchobdellida</taxon>
        <taxon>Glossiphoniidae</taxon>
        <taxon>Helobdella</taxon>
    </lineage>
</organism>
<evidence type="ECO:0000256" key="5">
    <source>
        <dbReference type="ARBA" id="ARBA00023018"/>
    </source>
</evidence>
<dbReference type="OrthoDB" id="5975154at2759"/>
<evidence type="ECO:0000256" key="12">
    <source>
        <dbReference type="ARBA" id="ARBA00023303"/>
    </source>
</evidence>
<evidence type="ECO:0000256" key="14">
    <source>
        <dbReference type="RuleBase" id="RU000687"/>
    </source>
</evidence>
<evidence type="ECO:0000256" key="11">
    <source>
        <dbReference type="ARBA" id="ARBA00023286"/>
    </source>
</evidence>
<feature type="transmembrane region" description="Helical" evidence="14">
    <location>
        <begin position="289"/>
        <end position="313"/>
    </location>
</feature>
<comment type="similarity">
    <text evidence="14">Belongs to the ligand-gated ion channel (TC 1.A.9) family.</text>
</comment>
<keyword evidence="3 14" id="KW-0812">Transmembrane</keyword>
<dbReference type="Pfam" id="PF02931">
    <property type="entry name" value="Neur_chan_LBD"/>
    <property type="match status" value="1"/>
</dbReference>
<keyword evidence="2" id="KW-1003">Cell membrane</keyword>
<evidence type="ECO:0000259" key="16">
    <source>
        <dbReference type="Pfam" id="PF02931"/>
    </source>
</evidence>
<dbReference type="InterPro" id="IPR038050">
    <property type="entry name" value="Neuro_actylchol_rec"/>
</dbReference>
<sequence length="521" mass="60330">MNPFNASTTHCCYILLLVVITRVQASHKAKKLYSKLFESRDGSRYNKYIRPVERESDVIDVYIGLKLSQLIDVDEKNQYMTTNVWMLYEWVDPTLKWDPANYDGVLSLYVPAVSIWHPDIILYNTADGTYEPTNGTNAILWFNGTIMWSPPASFKVGCTLDVTYFPFDQQDCGFQFASWTYNRHEVGVWRVLVCHDSQDYDDYVQDGIDLSEFYQNVEWDLMAIPAQKTLIHYAGSREEFTMWTFNMQLRRKFLFYTVNLLIPLISHALITVLVFYIPAASTEKMALSINILLSLTVFFLMLAEIVPVTSLVVPLLGKYLVFTLLLVVSSIAVTIITYQLHFRSASTHSMHDWTRKIFLYWMPKFLMMERPKVENSQDVYLKYIKINICNCLRNQTENMEPHTHRSSNSGSGTHSSTRRPKTQMVLMNLTRELDEDTKAIKKLDLSIEVQRAIQGALYISNHLKKEDQCLRTKEDWKYVALVVDRILLWAYAFACGIGSIAIICQAPMLFDYREPVLAGKH</sequence>
<proteinExistence type="inferred from homology"/>
<keyword evidence="6 14" id="KW-0406">Ion transport</keyword>
<evidence type="ECO:0000256" key="1">
    <source>
        <dbReference type="ARBA" id="ARBA00022448"/>
    </source>
</evidence>
<dbReference type="InterPro" id="IPR036719">
    <property type="entry name" value="Neuro-gated_channel_TM_sf"/>
</dbReference>
<evidence type="ECO:0000313" key="20">
    <source>
        <dbReference type="Proteomes" id="UP000015101"/>
    </source>
</evidence>
<keyword evidence="5" id="KW-0770">Synapse</keyword>
<keyword evidence="20" id="KW-1185">Reference proteome</keyword>
<dbReference type="PRINTS" id="PR00252">
    <property type="entry name" value="NRIONCHANNEL"/>
</dbReference>
<dbReference type="SUPFAM" id="SSF63712">
    <property type="entry name" value="Nicotinic receptor ligand binding domain-like"/>
    <property type="match status" value="1"/>
</dbReference>
<keyword evidence="12 14" id="KW-0407">Ion channel</keyword>
<feature type="transmembrane region" description="Helical" evidence="14">
    <location>
        <begin position="253"/>
        <end position="277"/>
    </location>
</feature>
<protein>
    <submittedName>
        <fullName evidence="18 19">Uncharacterized protein</fullName>
    </submittedName>
</protein>
<reference evidence="19" key="3">
    <citation type="submission" date="2015-06" db="UniProtKB">
        <authorList>
            <consortium name="EnsemblMetazoa"/>
        </authorList>
    </citation>
    <scope>IDENTIFICATION</scope>
</reference>
<dbReference type="NCBIfam" id="TIGR00860">
    <property type="entry name" value="LIC"/>
    <property type="match status" value="1"/>
</dbReference>
<dbReference type="STRING" id="6412.T1G4X6"/>
<feature type="domain" description="Neurotransmitter-gated ion-channel ligand-binding" evidence="16">
    <location>
        <begin position="30"/>
        <end position="252"/>
    </location>
</feature>
<dbReference type="CDD" id="cd19064">
    <property type="entry name" value="LGIC_TM_nAChR"/>
    <property type="match status" value="1"/>
</dbReference>
<dbReference type="Gene3D" id="1.20.58.390">
    <property type="entry name" value="Neurotransmitter-gated ion-channel transmembrane domain"/>
    <property type="match status" value="2"/>
</dbReference>
<keyword evidence="10" id="KW-0325">Glycoprotein</keyword>
<dbReference type="KEGG" id="hro:HELRODRAFT_82866"/>
<evidence type="ECO:0000256" key="13">
    <source>
        <dbReference type="ARBA" id="ARBA00034099"/>
    </source>
</evidence>
<reference evidence="18 20" key="2">
    <citation type="journal article" date="2013" name="Nature">
        <title>Insights into bilaterian evolution from three spiralian genomes.</title>
        <authorList>
            <person name="Simakov O."/>
            <person name="Marletaz F."/>
            <person name="Cho S.J."/>
            <person name="Edsinger-Gonzales E."/>
            <person name="Havlak P."/>
            <person name="Hellsten U."/>
            <person name="Kuo D.H."/>
            <person name="Larsson T."/>
            <person name="Lv J."/>
            <person name="Arendt D."/>
            <person name="Savage R."/>
            <person name="Osoegawa K."/>
            <person name="de Jong P."/>
            <person name="Grimwood J."/>
            <person name="Chapman J.A."/>
            <person name="Shapiro H."/>
            <person name="Aerts A."/>
            <person name="Otillar R.P."/>
            <person name="Terry A.Y."/>
            <person name="Boore J.L."/>
            <person name="Grigoriev I.V."/>
            <person name="Lindberg D.R."/>
            <person name="Seaver E.C."/>
            <person name="Weisblat D.A."/>
            <person name="Putnam N.H."/>
            <person name="Rokhsar D.S."/>
        </authorList>
    </citation>
    <scope>NUCLEOTIDE SEQUENCE</scope>
</reference>
<feature type="domain" description="Neurotransmitter-gated ion-channel transmembrane" evidence="17">
    <location>
        <begin position="261"/>
        <end position="502"/>
    </location>
</feature>
<dbReference type="AlphaFoldDB" id="T1G4X6"/>
<keyword evidence="1 14" id="KW-0813">Transport</keyword>
<dbReference type="PANTHER" id="PTHR18945">
    <property type="entry name" value="NEUROTRANSMITTER GATED ION CHANNEL"/>
    <property type="match status" value="1"/>
</dbReference>
<dbReference type="EnsemblMetazoa" id="HelroT82866">
    <property type="protein sequence ID" value="HelroP82866"/>
    <property type="gene ID" value="HelroG82866"/>
</dbReference>
<dbReference type="GO" id="GO:0007268">
    <property type="term" value="P:chemical synaptic transmission"/>
    <property type="evidence" value="ECO:0000318"/>
    <property type="project" value="GO_Central"/>
</dbReference>
<evidence type="ECO:0000313" key="18">
    <source>
        <dbReference type="EMBL" id="ESO00646.1"/>
    </source>
</evidence>
<evidence type="ECO:0000256" key="7">
    <source>
        <dbReference type="ARBA" id="ARBA00023136"/>
    </source>
</evidence>
<dbReference type="InterPro" id="IPR036734">
    <property type="entry name" value="Neur_chan_lig-bd_sf"/>
</dbReference>
<evidence type="ECO:0000256" key="10">
    <source>
        <dbReference type="ARBA" id="ARBA00023180"/>
    </source>
</evidence>
<dbReference type="SUPFAM" id="SSF90112">
    <property type="entry name" value="Neurotransmitter-gated ion-channel transmembrane pore"/>
    <property type="match status" value="1"/>
</dbReference>
<keyword evidence="14" id="KW-0732">Signal</keyword>
<feature type="transmembrane region" description="Helical" evidence="14">
    <location>
        <begin position="486"/>
        <end position="510"/>
    </location>
</feature>
<dbReference type="HOGENOM" id="CLU_018074_1_0_1"/>
<evidence type="ECO:0000259" key="17">
    <source>
        <dbReference type="Pfam" id="PF02932"/>
    </source>
</evidence>
<evidence type="ECO:0000256" key="8">
    <source>
        <dbReference type="ARBA" id="ARBA00023157"/>
    </source>
</evidence>
<dbReference type="EMBL" id="AMQM01005376">
    <property type="status" value="NOT_ANNOTATED_CDS"/>
    <property type="molecule type" value="Genomic_DNA"/>
</dbReference>
<dbReference type="GO" id="GO:0022848">
    <property type="term" value="F:acetylcholine-gated monoatomic cation-selective channel activity"/>
    <property type="evidence" value="ECO:0000318"/>
    <property type="project" value="GO_Central"/>
</dbReference>
<dbReference type="GeneID" id="20216124"/>
<keyword evidence="4 14" id="KW-1133">Transmembrane helix</keyword>
<evidence type="ECO:0000256" key="4">
    <source>
        <dbReference type="ARBA" id="ARBA00022989"/>
    </source>
</evidence>
<keyword evidence="9" id="KW-0675">Receptor</keyword>
<dbReference type="InterPro" id="IPR018000">
    <property type="entry name" value="Neurotransmitter_ion_chnl_CS"/>
</dbReference>
<comment type="subcellular location">
    <subcellularLocation>
        <location evidence="13">Synaptic cell membrane</location>
        <topology evidence="13">Multi-pass membrane protein</topology>
    </subcellularLocation>
</comment>
<feature type="signal peptide" evidence="14">
    <location>
        <begin position="1"/>
        <end position="25"/>
    </location>
</feature>
<dbReference type="GO" id="GO:0042391">
    <property type="term" value="P:regulation of membrane potential"/>
    <property type="evidence" value="ECO:0000318"/>
    <property type="project" value="GO_Central"/>
</dbReference>
<dbReference type="CDD" id="cd19031">
    <property type="entry name" value="LGIC_ECD_nAChR_proto_alpha-like"/>
    <property type="match status" value="1"/>
</dbReference>
<keyword evidence="7 14" id="KW-0472">Membrane</keyword>
<dbReference type="Gene3D" id="2.70.170.10">
    <property type="entry name" value="Neurotransmitter-gated ion-channel ligand-binding domain"/>
    <property type="match status" value="1"/>
</dbReference>
<keyword evidence="8" id="KW-1015">Disulfide bond</keyword>
<evidence type="ECO:0000256" key="6">
    <source>
        <dbReference type="ARBA" id="ARBA00023065"/>
    </source>
</evidence>
<keyword evidence="11" id="KW-1071">Ligand-gated ion channel</keyword>
<dbReference type="InterPro" id="IPR006029">
    <property type="entry name" value="Neurotrans-gated_channel_TM"/>
</dbReference>
<dbReference type="InterPro" id="IPR006202">
    <property type="entry name" value="Neur_chan_lig-bd"/>
</dbReference>
<dbReference type="PROSITE" id="PS00236">
    <property type="entry name" value="NEUROTR_ION_CHANNEL"/>
    <property type="match status" value="1"/>
</dbReference>
<dbReference type="Proteomes" id="UP000015101">
    <property type="component" value="Unassembled WGS sequence"/>
</dbReference>
<evidence type="ECO:0000256" key="9">
    <source>
        <dbReference type="ARBA" id="ARBA00023170"/>
    </source>
</evidence>
<gene>
    <name evidence="19" type="primary">20216124</name>
    <name evidence="18" type="ORF">HELRODRAFT_82866</name>
</gene>
<reference evidence="20" key="1">
    <citation type="submission" date="2012-12" db="EMBL/GenBank/DDBJ databases">
        <authorList>
            <person name="Hellsten U."/>
            <person name="Grimwood J."/>
            <person name="Chapman J.A."/>
            <person name="Shapiro H."/>
            <person name="Aerts A."/>
            <person name="Otillar R.P."/>
            <person name="Terry A.Y."/>
            <person name="Boore J.L."/>
            <person name="Simakov O."/>
            <person name="Marletaz F."/>
            <person name="Cho S.-J."/>
            <person name="Edsinger-Gonzales E."/>
            <person name="Havlak P."/>
            <person name="Kuo D.-H."/>
            <person name="Larsson T."/>
            <person name="Lv J."/>
            <person name="Arendt D."/>
            <person name="Savage R."/>
            <person name="Osoegawa K."/>
            <person name="de Jong P."/>
            <person name="Lindberg D.R."/>
            <person name="Seaver E.C."/>
            <person name="Weisblat D.A."/>
            <person name="Putnam N.H."/>
            <person name="Grigoriev I.V."/>
            <person name="Rokhsar D.S."/>
        </authorList>
    </citation>
    <scope>NUCLEOTIDE SEQUENCE</scope>
</reference>
<feature type="region of interest" description="Disordered" evidence="15">
    <location>
        <begin position="399"/>
        <end position="419"/>
    </location>
</feature>
<dbReference type="CTD" id="20216124"/>
<evidence type="ECO:0000256" key="15">
    <source>
        <dbReference type="SAM" id="MobiDB-lite"/>
    </source>
</evidence>
<evidence type="ECO:0000256" key="3">
    <source>
        <dbReference type="ARBA" id="ARBA00022692"/>
    </source>
</evidence>
<dbReference type="GO" id="GO:0005886">
    <property type="term" value="C:plasma membrane"/>
    <property type="evidence" value="ECO:0000318"/>
    <property type="project" value="GO_Central"/>
</dbReference>
<accession>T1G4X6</accession>
<dbReference type="GO" id="GO:0005892">
    <property type="term" value="C:acetylcholine-gated channel complex"/>
    <property type="evidence" value="ECO:0000318"/>
    <property type="project" value="GO_Central"/>
</dbReference>
<name>T1G4X6_HELRO</name>
<dbReference type="EMBL" id="KB096900">
    <property type="protein sequence ID" value="ESO00646.1"/>
    <property type="molecule type" value="Genomic_DNA"/>
</dbReference>
<dbReference type="GO" id="GO:0045202">
    <property type="term" value="C:synapse"/>
    <property type="evidence" value="ECO:0000318"/>
    <property type="project" value="GO_Central"/>
</dbReference>
<dbReference type="GO" id="GO:0004888">
    <property type="term" value="F:transmembrane signaling receptor activity"/>
    <property type="evidence" value="ECO:0007669"/>
    <property type="project" value="InterPro"/>
</dbReference>
<dbReference type="RefSeq" id="XP_009021283.1">
    <property type="nucleotide sequence ID" value="XM_009023035.1"/>
</dbReference>
<dbReference type="GO" id="GO:0043005">
    <property type="term" value="C:neuron projection"/>
    <property type="evidence" value="ECO:0000318"/>
    <property type="project" value="GO_Central"/>
</dbReference>
<dbReference type="FunFam" id="2.70.170.10:FF:000044">
    <property type="entry name" value="AcetylCholine Receptor"/>
    <property type="match status" value="1"/>
</dbReference>
<dbReference type="InParanoid" id="T1G4X6"/>
<dbReference type="eggNOG" id="KOG3645">
    <property type="taxonomic scope" value="Eukaryota"/>
</dbReference>
<dbReference type="InterPro" id="IPR002394">
    <property type="entry name" value="Nicotinic_acetylcholine_rcpt"/>
</dbReference>
<dbReference type="GO" id="GO:0045211">
    <property type="term" value="C:postsynaptic membrane"/>
    <property type="evidence" value="ECO:0007669"/>
    <property type="project" value="InterPro"/>
</dbReference>
<dbReference type="OMA" id="RILLWAY"/>
<dbReference type="Pfam" id="PF02932">
    <property type="entry name" value="Neur_chan_memb"/>
    <property type="match status" value="1"/>
</dbReference>
<dbReference type="GO" id="GO:0098662">
    <property type="term" value="P:inorganic cation transmembrane transport"/>
    <property type="evidence" value="ECO:0000318"/>
    <property type="project" value="GO_Central"/>
</dbReference>
<feature type="compositionally biased region" description="Low complexity" evidence="15">
    <location>
        <begin position="406"/>
        <end position="415"/>
    </location>
</feature>
<dbReference type="InterPro" id="IPR006201">
    <property type="entry name" value="Neur_channel"/>
</dbReference>
<dbReference type="GO" id="GO:0034220">
    <property type="term" value="P:monoatomic ion transmembrane transport"/>
    <property type="evidence" value="ECO:0000318"/>
    <property type="project" value="GO_Central"/>
</dbReference>
<evidence type="ECO:0000313" key="19">
    <source>
        <dbReference type="EnsemblMetazoa" id="HelroP82866"/>
    </source>
</evidence>
<feature type="transmembrane region" description="Helical" evidence="14">
    <location>
        <begin position="319"/>
        <end position="340"/>
    </location>
</feature>
<dbReference type="FunFam" id="1.20.58.390:FF:000078">
    <property type="entry name" value="AcetylCholine Receptor"/>
    <property type="match status" value="1"/>
</dbReference>
<feature type="chain" id="PRO_5010981120" evidence="14">
    <location>
        <begin position="26"/>
        <end position="521"/>
    </location>
</feature>
<dbReference type="PRINTS" id="PR00254">
    <property type="entry name" value="NICOTINICR"/>
</dbReference>